<dbReference type="KEGG" id="plei:Q9312_06965"/>
<dbReference type="EMBL" id="CP133548">
    <property type="protein sequence ID" value="WMS88648.1"/>
    <property type="molecule type" value="Genomic_DNA"/>
</dbReference>
<accession>A0AA51RWC4</accession>
<organism evidence="2 3">
    <name type="scientific">Pleionea litopenaei</name>
    <dbReference type="NCBI Taxonomy" id="3070815"/>
    <lineage>
        <taxon>Bacteria</taxon>
        <taxon>Pseudomonadati</taxon>
        <taxon>Pseudomonadota</taxon>
        <taxon>Gammaproteobacteria</taxon>
        <taxon>Oceanospirillales</taxon>
        <taxon>Pleioneaceae</taxon>
        <taxon>Pleionea</taxon>
    </lineage>
</organism>
<dbReference type="Proteomes" id="UP001239782">
    <property type="component" value="Chromosome"/>
</dbReference>
<feature type="region of interest" description="Disordered" evidence="1">
    <location>
        <begin position="29"/>
        <end position="64"/>
    </location>
</feature>
<evidence type="ECO:0000313" key="2">
    <source>
        <dbReference type="EMBL" id="WMS88648.1"/>
    </source>
</evidence>
<evidence type="ECO:0000313" key="3">
    <source>
        <dbReference type="Proteomes" id="UP001239782"/>
    </source>
</evidence>
<sequence length="64" mass="7083">MKYWSVAIFVFAVLLTGCKTEEQLASTAQSEQAKVEEGAKEEEKSEKTCRPARLGSRISKGCSR</sequence>
<reference evidence="2 3" key="1">
    <citation type="submission" date="2023-08" db="EMBL/GenBank/DDBJ databases">
        <title>Pleionea litopenaei sp. nov., isolated from stomach of juvenile Litopenaeus vannamei.</title>
        <authorList>
            <person name="Rho A.M."/>
            <person name="Hwang C.Y."/>
        </authorList>
    </citation>
    <scope>NUCLEOTIDE SEQUENCE [LARGE SCALE GENOMIC DNA]</scope>
    <source>
        <strain evidence="2 3">HL-JVS1</strain>
    </source>
</reference>
<name>A0AA51RWC4_9GAMM</name>
<dbReference type="AlphaFoldDB" id="A0AA51RWC4"/>
<keyword evidence="3" id="KW-1185">Reference proteome</keyword>
<dbReference type="RefSeq" id="WP_309203866.1">
    <property type="nucleotide sequence ID" value="NZ_CP133548.1"/>
</dbReference>
<proteinExistence type="predicted"/>
<gene>
    <name evidence="2" type="ORF">Q9312_06965</name>
</gene>
<dbReference type="PROSITE" id="PS51257">
    <property type="entry name" value="PROKAR_LIPOPROTEIN"/>
    <property type="match status" value="1"/>
</dbReference>
<protein>
    <recommendedName>
        <fullName evidence="4">Lipoprotein</fullName>
    </recommendedName>
</protein>
<evidence type="ECO:0008006" key="4">
    <source>
        <dbReference type="Google" id="ProtNLM"/>
    </source>
</evidence>
<evidence type="ECO:0000256" key="1">
    <source>
        <dbReference type="SAM" id="MobiDB-lite"/>
    </source>
</evidence>
<feature type="compositionally biased region" description="Basic and acidic residues" evidence="1">
    <location>
        <begin position="33"/>
        <end position="49"/>
    </location>
</feature>